<dbReference type="NCBIfam" id="NF006169">
    <property type="entry name" value="PRK08310.1"/>
    <property type="match status" value="1"/>
</dbReference>
<dbReference type="Proteomes" id="UP001595420">
    <property type="component" value="Unassembled WGS sequence"/>
</dbReference>
<dbReference type="Pfam" id="PF01425">
    <property type="entry name" value="Amidase"/>
    <property type="match status" value="2"/>
</dbReference>
<evidence type="ECO:0000259" key="1">
    <source>
        <dbReference type="Pfam" id="PF01425"/>
    </source>
</evidence>
<dbReference type="PANTHER" id="PTHR46310:SF7">
    <property type="entry name" value="AMIDASE 1"/>
    <property type="match status" value="1"/>
</dbReference>
<feature type="domain" description="Amidase" evidence="1">
    <location>
        <begin position="22"/>
        <end position="188"/>
    </location>
</feature>
<comment type="caution">
    <text evidence="2">The sequence shown here is derived from an EMBL/GenBank/DDBJ whole genome shotgun (WGS) entry which is preliminary data.</text>
</comment>
<keyword evidence="3" id="KW-1185">Reference proteome</keyword>
<dbReference type="EMBL" id="JBHRSB010000003">
    <property type="protein sequence ID" value="MFC3000349.1"/>
    <property type="molecule type" value="Genomic_DNA"/>
</dbReference>
<proteinExistence type="predicted"/>
<dbReference type="InterPro" id="IPR023631">
    <property type="entry name" value="Amidase_dom"/>
</dbReference>
<dbReference type="EC" id="3.5.1.4" evidence="2"/>
<reference evidence="3" key="1">
    <citation type="journal article" date="2019" name="Int. J. Syst. Evol. Microbiol.">
        <title>The Global Catalogue of Microorganisms (GCM) 10K type strain sequencing project: providing services to taxonomists for standard genome sequencing and annotation.</title>
        <authorList>
            <consortium name="The Broad Institute Genomics Platform"/>
            <consortium name="The Broad Institute Genome Sequencing Center for Infectious Disease"/>
            <person name="Wu L."/>
            <person name="Ma J."/>
        </authorList>
    </citation>
    <scope>NUCLEOTIDE SEQUENCE [LARGE SCALE GENOMIC DNA]</scope>
    <source>
        <strain evidence="3">CGMCC 1.16855</strain>
    </source>
</reference>
<protein>
    <submittedName>
        <fullName evidence="2">Amidase</fullName>
        <ecNumber evidence="2">3.5.1.4</ecNumber>
    </submittedName>
</protein>
<dbReference type="RefSeq" id="WP_216836453.1">
    <property type="nucleotide sequence ID" value="NZ_JAFNJS010000003.1"/>
</dbReference>
<keyword evidence="2" id="KW-0378">Hydrolase</keyword>
<dbReference type="GO" id="GO:0004040">
    <property type="term" value="F:amidase activity"/>
    <property type="evidence" value="ECO:0007669"/>
    <property type="project" value="UniProtKB-EC"/>
</dbReference>
<name>A0ABV7BTB1_9PROT</name>
<sequence>MPRAFEDRVGAFVPGPRVELAGAASGPLLGLDFAVKDLFDVAGVVTGYGNPDWARTHAPAAATAPIILALTQAGAQLRGKTKTVELAYGLTGENVWYGTPINPAAPDRFPGGSSCGSAAAVSAGLVDFALGSDTGGSVRIPASYCGIFGIRPSWGAVNLTAACPLGPSFDTAGWFAARASVLRRVGDVLLPGGGASGGDNALGPLIKVQEAWVNAVPQTATALVGALSKVEHVLGPCLSVHLAPEGLTQLYENFRAAQAEEAWASLGSWVEAIKPAFGPGVAERFAAAKATAPAVAAAARAFREVFRQRMRALLAGGGVLIYPTSPVAAPRLDIDAEAQQAVRERTMGVTAIAGLAGLCEVTLPAAKVDGVPVGLSLAAAPGRDRALLAVAERVAAELRLPV</sequence>
<feature type="domain" description="Amidase" evidence="1">
    <location>
        <begin position="274"/>
        <end position="388"/>
    </location>
</feature>
<evidence type="ECO:0000313" key="3">
    <source>
        <dbReference type="Proteomes" id="UP001595420"/>
    </source>
</evidence>
<evidence type="ECO:0000313" key="2">
    <source>
        <dbReference type="EMBL" id="MFC3000349.1"/>
    </source>
</evidence>
<accession>A0ABV7BTB1</accession>
<dbReference type="PANTHER" id="PTHR46310">
    <property type="entry name" value="AMIDASE 1"/>
    <property type="match status" value="1"/>
</dbReference>
<organism evidence="2 3">
    <name type="scientific">Falsiroseomonas tokyonensis</name>
    <dbReference type="NCBI Taxonomy" id="430521"/>
    <lineage>
        <taxon>Bacteria</taxon>
        <taxon>Pseudomonadati</taxon>
        <taxon>Pseudomonadota</taxon>
        <taxon>Alphaproteobacteria</taxon>
        <taxon>Acetobacterales</taxon>
        <taxon>Roseomonadaceae</taxon>
        <taxon>Falsiroseomonas</taxon>
    </lineage>
</organism>
<gene>
    <name evidence="2" type="ORF">ACFOD3_10625</name>
</gene>